<dbReference type="GO" id="GO:0071949">
    <property type="term" value="F:FAD binding"/>
    <property type="evidence" value="ECO:0007669"/>
    <property type="project" value="TreeGrafter"/>
</dbReference>
<evidence type="ECO:0000313" key="8">
    <source>
        <dbReference type="EMBL" id="SDG19132.1"/>
    </source>
</evidence>
<feature type="site" description="Electron transfer via tryptophanyl radical" evidence="5">
    <location>
        <position position="442"/>
    </location>
</feature>
<feature type="compositionally biased region" description="Basic and acidic residues" evidence="6">
    <location>
        <begin position="38"/>
        <end position="47"/>
    </location>
</feature>
<evidence type="ECO:0000256" key="1">
    <source>
        <dbReference type="ARBA" id="ARBA00022630"/>
    </source>
</evidence>
<feature type="site" description="Electron transfer via tryptophanyl radical" evidence="5">
    <location>
        <position position="366"/>
    </location>
</feature>
<dbReference type="SUPFAM" id="SSF52425">
    <property type="entry name" value="Cryptochrome/photolyase, N-terminal domain"/>
    <property type="match status" value="1"/>
</dbReference>
<dbReference type="InterPro" id="IPR006050">
    <property type="entry name" value="DNA_photolyase_N"/>
</dbReference>
<keyword evidence="8" id="KW-0456">Lyase</keyword>
<feature type="binding site" evidence="4">
    <location>
        <position position="276"/>
    </location>
    <ligand>
        <name>FAD</name>
        <dbReference type="ChEBI" id="CHEBI:57692"/>
    </ligand>
</feature>
<dbReference type="AlphaFoldDB" id="A0A1G7S878"/>
<accession>A0A1G7S878</accession>
<feature type="site" description="Electron transfer via tryptophanyl radical" evidence="5">
    <location>
        <position position="419"/>
    </location>
</feature>
<dbReference type="PROSITE" id="PS51645">
    <property type="entry name" value="PHR_CRY_ALPHA_BETA"/>
    <property type="match status" value="1"/>
</dbReference>
<name>A0A1G7S878_9EURY</name>
<dbReference type="OrthoDB" id="11721at2157"/>
<feature type="compositionally biased region" description="Gly residues" evidence="6">
    <location>
        <begin position="214"/>
        <end position="225"/>
    </location>
</feature>
<dbReference type="InterPro" id="IPR036155">
    <property type="entry name" value="Crypto/Photolyase_N_sf"/>
</dbReference>
<dbReference type="PROSITE" id="PS00691">
    <property type="entry name" value="DNA_PHOTOLYASES_1_2"/>
    <property type="match status" value="1"/>
</dbReference>
<comment type="cofactor">
    <cofactor evidence="4">
        <name>FAD</name>
        <dbReference type="ChEBI" id="CHEBI:57692"/>
    </cofactor>
    <text evidence="4">Binds 1 FAD per subunit.</text>
</comment>
<dbReference type="InterPro" id="IPR002081">
    <property type="entry name" value="Cryptochrome/DNA_photolyase_1"/>
</dbReference>
<dbReference type="GO" id="GO:0003677">
    <property type="term" value="F:DNA binding"/>
    <property type="evidence" value="ECO:0007669"/>
    <property type="project" value="TreeGrafter"/>
</dbReference>
<evidence type="ECO:0000313" key="9">
    <source>
        <dbReference type="Proteomes" id="UP000324020"/>
    </source>
</evidence>
<dbReference type="PANTHER" id="PTHR11455:SF9">
    <property type="entry name" value="CRYPTOCHROME CIRCADIAN CLOCK 5 ISOFORM X1"/>
    <property type="match status" value="1"/>
</dbReference>
<evidence type="ECO:0000256" key="3">
    <source>
        <dbReference type="ARBA" id="ARBA00022991"/>
    </source>
</evidence>
<feature type="domain" description="Photolyase/cryptochrome alpha/beta" evidence="7">
    <location>
        <begin position="1"/>
        <end position="149"/>
    </location>
</feature>
<dbReference type="Pfam" id="PF03441">
    <property type="entry name" value="FAD_binding_7"/>
    <property type="match status" value="1"/>
</dbReference>
<evidence type="ECO:0000259" key="7">
    <source>
        <dbReference type="PROSITE" id="PS51645"/>
    </source>
</evidence>
<feature type="binding site" evidence="4">
    <location>
        <begin position="432"/>
        <end position="434"/>
    </location>
    <ligand>
        <name>FAD</name>
        <dbReference type="ChEBI" id="CHEBI:57692"/>
    </ligand>
</feature>
<dbReference type="Gene3D" id="1.10.579.10">
    <property type="entry name" value="DNA Cyclobutane Dipyrimidine Photolyase, subunit A, domain 3"/>
    <property type="match status" value="1"/>
</dbReference>
<dbReference type="PROSITE" id="PS00394">
    <property type="entry name" value="DNA_PHOTOLYASES_1_1"/>
    <property type="match status" value="1"/>
</dbReference>
<feature type="binding site" evidence="4">
    <location>
        <position position="332"/>
    </location>
    <ligand>
        <name>FAD</name>
        <dbReference type="ChEBI" id="CHEBI:57692"/>
    </ligand>
</feature>
<dbReference type="EMBL" id="FNBO01000019">
    <property type="protein sequence ID" value="SDG19132.1"/>
    <property type="molecule type" value="Genomic_DNA"/>
</dbReference>
<keyword evidence="1 4" id="KW-0285">Flavoprotein</keyword>
<evidence type="ECO:0000256" key="2">
    <source>
        <dbReference type="ARBA" id="ARBA00022827"/>
    </source>
</evidence>
<keyword evidence="3" id="KW-0157">Chromophore</keyword>
<organism evidence="8 9">
    <name type="scientific">Halorubrum xinjiangense</name>
    <dbReference type="NCBI Taxonomy" id="261291"/>
    <lineage>
        <taxon>Archaea</taxon>
        <taxon>Methanobacteriati</taxon>
        <taxon>Methanobacteriota</taxon>
        <taxon>Stenosarchaea group</taxon>
        <taxon>Halobacteria</taxon>
        <taxon>Halobacteriales</taxon>
        <taxon>Haloferacaceae</taxon>
        <taxon>Halorubrum</taxon>
    </lineage>
</organism>
<dbReference type="InterPro" id="IPR005101">
    <property type="entry name" value="Cryptochr/Photolyase_FAD-bd"/>
</dbReference>
<evidence type="ECO:0000256" key="5">
    <source>
        <dbReference type="PIRSR" id="PIRSR602081-2"/>
    </source>
</evidence>
<feature type="binding site" evidence="4">
    <location>
        <begin position="288"/>
        <end position="292"/>
    </location>
    <ligand>
        <name>FAD</name>
        <dbReference type="ChEBI" id="CHEBI:57692"/>
    </ligand>
</feature>
<evidence type="ECO:0000256" key="6">
    <source>
        <dbReference type="SAM" id="MobiDB-lite"/>
    </source>
</evidence>
<dbReference type="Proteomes" id="UP000324020">
    <property type="component" value="Unassembled WGS sequence"/>
</dbReference>
<feature type="binding site" evidence="4">
    <location>
        <begin position="335"/>
        <end position="342"/>
    </location>
    <ligand>
        <name>FAD</name>
        <dbReference type="ChEBI" id="CHEBI:57692"/>
    </ligand>
</feature>
<dbReference type="InterPro" id="IPR036134">
    <property type="entry name" value="Crypto/Photolyase_FAD-like_sf"/>
</dbReference>
<dbReference type="GO" id="GO:0006950">
    <property type="term" value="P:response to stress"/>
    <property type="evidence" value="ECO:0007669"/>
    <property type="project" value="UniProtKB-ARBA"/>
</dbReference>
<protein>
    <submittedName>
        <fullName evidence="8">Deoxyribodipyrimidine photo-lyase</fullName>
    </submittedName>
</protein>
<feature type="region of interest" description="Disordered" evidence="6">
    <location>
        <begin position="22"/>
        <end position="51"/>
    </location>
</feature>
<dbReference type="PANTHER" id="PTHR11455">
    <property type="entry name" value="CRYPTOCHROME"/>
    <property type="match status" value="1"/>
</dbReference>
<evidence type="ECO:0000256" key="4">
    <source>
        <dbReference type="PIRSR" id="PIRSR602081-1"/>
    </source>
</evidence>
<dbReference type="Pfam" id="PF00875">
    <property type="entry name" value="DNA_photolyase"/>
    <property type="match status" value="1"/>
</dbReference>
<proteinExistence type="predicted"/>
<dbReference type="GO" id="GO:0006139">
    <property type="term" value="P:nucleobase-containing compound metabolic process"/>
    <property type="evidence" value="ECO:0007669"/>
    <property type="project" value="UniProtKB-ARBA"/>
</dbReference>
<dbReference type="InterPro" id="IPR014729">
    <property type="entry name" value="Rossmann-like_a/b/a_fold"/>
</dbReference>
<reference evidence="8 9" key="1">
    <citation type="submission" date="2016-10" db="EMBL/GenBank/DDBJ databases">
        <authorList>
            <person name="Varghese N."/>
            <person name="Submissions S."/>
        </authorList>
    </citation>
    <scope>NUCLEOTIDE SEQUENCE [LARGE SCALE GENOMIC DNA]</scope>
    <source>
        <strain evidence="8 9">CGMCC 1.3527</strain>
    </source>
</reference>
<dbReference type="Gene3D" id="1.25.40.80">
    <property type="match status" value="1"/>
</dbReference>
<dbReference type="SUPFAM" id="SSF48173">
    <property type="entry name" value="Cryptochrome/photolyase FAD-binding domain"/>
    <property type="match status" value="1"/>
</dbReference>
<sequence length="536" mass="59250">MELFWHRRDLRVADNVGLAAAAGTDAGDGAGDDDRADDEARGDDADRGPAAPVFVFDPDVLDHASDVRVRRLLDGLAALREDYRERGSDLLVARGDPEAVLPRLAEALDAERVVWNRDYSGLARERDAGVRRALAAVDVAREAHHDAVLHDPDAIRTNAGDPYSVYSYYWKKWTDRAKEDPAPAPTGEGLVGADRLAEAVDAVDWGDSADAVADGGGADQGGGADAGIVTTDASVGDLPTPGDLGFSEPDAAVGPAGTAAARERLDTFLDEAVFAYEAERDYPGREATSRLSAFLKYGEIGVREAYAATEEAMVEAESDARPDDAPEQVEEFQGQLAWREFYTQVLFHNPEVVTENYKTYEEGIEWRDDPEEIAAWKRGETGYPIVDAGMRQLREEAFMHNRVRMIVASFLTKDLLADWRHGYDHFREHLADHDTANDNGGWQWAASTGTDAQPYFRIFNPMTQGERYDPDAEYIKKYVPELRNLDADLIHGWHELSPTQRANAAPEYPSPIVDHSERREAALAMYKRARGEDPDE</sequence>
<dbReference type="RefSeq" id="WP_149799862.1">
    <property type="nucleotide sequence ID" value="NZ_FNBO01000019.1"/>
</dbReference>
<gene>
    <name evidence="8" type="ORF">SAMN04488067_11923</name>
</gene>
<dbReference type="Gene3D" id="3.40.50.620">
    <property type="entry name" value="HUPs"/>
    <property type="match status" value="1"/>
</dbReference>
<dbReference type="InterPro" id="IPR018394">
    <property type="entry name" value="DNA_photolyase_1_CS_C"/>
</dbReference>
<dbReference type="GO" id="GO:0003904">
    <property type="term" value="F:deoxyribodipyrimidine photo-lyase activity"/>
    <property type="evidence" value="ECO:0007669"/>
    <property type="project" value="TreeGrafter"/>
</dbReference>
<keyword evidence="2 4" id="KW-0274">FAD</keyword>
<keyword evidence="9" id="KW-1185">Reference proteome</keyword>
<feature type="region of interest" description="Disordered" evidence="6">
    <location>
        <begin position="208"/>
        <end position="252"/>
    </location>
</feature>